<dbReference type="InterPro" id="IPR019821">
    <property type="entry name" value="Kinesin_motor_CS"/>
</dbReference>
<dbReference type="GO" id="GO:0005524">
    <property type="term" value="F:ATP binding"/>
    <property type="evidence" value="ECO:0007669"/>
    <property type="project" value="UniProtKB-KW"/>
</dbReference>
<sequence length="86" mass="9024">VTSVEAMLAVLRAGYSLRATAATAANDVSSRSHTVFTVSVVTYRGDNQQPVTGRLNLVDLAGSERQSKSGAEGQRLKVTSVEAMLA</sequence>
<organism evidence="9 10">
    <name type="scientific">Tetrabaena socialis</name>
    <dbReference type="NCBI Taxonomy" id="47790"/>
    <lineage>
        <taxon>Eukaryota</taxon>
        <taxon>Viridiplantae</taxon>
        <taxon>Chlorophyta</taxon>
        <taxon>core chlorophytes</taxon>
        <taxon>Chlorophyceae</taxon>
        <taxon>CS clade</taxon>
        <taxon>Chlamydomonadales</taxon>
        <taxon>Tetrabaenaceae</taxon>
        <taxon>Tetrabaena</taxon>
    </lineage>
</organism>
<accession>A0A2J7ZGH4</accession>
<evidence type="ECO:0000313" key="9">
    <source>
        <dbReference type="EMBL" id="PNG99370.1"/>
    </source>
</evidence>
<dbReference type="OrthoDB" id="3176171at2759"/>
<dbReference type="GO" id="GO:0051231">
    <property type="term" value="P:spindle elongation"/>
    <property type="evidence" value="ECO:0007669"/>
    <property type="project" value="TreeGrafter"/>
</dbReference>
<evidence type="ECO:0000256" key="4">
    <source>
        <dbReference type="ARBA" id="ARBA00022840"/>
    </source>
</evidence>
<keyword evidence="2" id="KW-0963">Cytoplasm</keyword>
<dbReference type="InterPro" id="IPR027640">
    <property type="entry name" value="Kinesin-like_fam"/>
</dbReference>
<evidence type="ECO:0000259" key="8">
    <source>
        <dbReference type="PROSITE" id="PS50067"/>
    </source>
</evidence>
<dbReference type="InterPro" id="IPR036961">
    <property type="entry name" value="Kinesin_motor_dom_sf"/>
</dbReference>
<dbReference type="GO" id="GO:0007018">
    <property type="term" value="P:microtubule-based movement"/>
    <property type="evidence" value="ECO:0007669"/>
    <property type="project" value="InterPro"/>
</dbReference>
<dbReference type="PROSITE" id="PS50067">
    <property type="entry name" value="KINESIN_MOTOR_2"/>
    <property type="match status" value="1"/>
</dbReference>
<comment type="caution">
    <text evidence="9">The sequence shown here is derived from an EMBL/GenBank/DDBJ whole genome shotgun (WGS) entry which is preliminary data.</text>
</comment>
<evidence type="ECO:0000256" key="5">
    <source>
        <dbReference type="ARBA" id="ARBA00023054"/>
    </source>
</evidence>
<comment type="subcellular location">
    <subcellularLocation>
        <location evidence="1">Cytoplasm</location>
    </subcellularLocation>
</comment>
<keyword evidence="6" id="KW-0505">Motor protein</keyword>
<dbReference type="EMBL" id="PGGS01003096">
    <property type="protein sequence ID" value="PNG99370.1"/>
    <property type="molecule type" value="Genomic_DNA"/>
</dbReference>
<dbReference type="Proteomes" id="UP000236333">
    <property type="component" value="Unassembled WGS sequence"/>
</dbReference>
<feature type="domain" description="Kinesin motor" evidence="8">
    <location>
        <begin position="1"/>
        <end position="86"/>
    </location>
</feature>
<comment type="similarity">
    <text evidence="7">Belongs to the TRAFAC class myosin-kinesin ATPase superfamily. Kinesin family.</text>
</comment>
<reference evidence="9 10" key="1">
    <citation type="journal article" date="2017" name="Mol. Biol. Evol.">
        <title>The 4-celled Tetrabaena socialis nuclear genome reveals the essential components for genetic control of cell number at the origin of multicellularity in the volvocine lineage.</title>
        <authorList>
            <person name="Featherston J."/>
            <person name="Arakaki Y."/>
            <person name="Hanschen E.R."/>
            <person name="Ferris P.J."/>
            <person name="Michod R.E."/>
            <person name="Olson B.J.S.C."/>
            <person name="Nozaki H."/>
            <person name="Durand P.M."/>
        </authorList>
    </citation>
    <scope>NUCLEOTIDE SEQUENCE [LARGE SCALE GENOMIC DNA]</scope>
    <source>
        <strain evidence="9 10">NIES-571</strain>
    </source>
</reference>
<dbReference type="Gene3D" id="3.40.850.10">
    <property type="entry name" value="Kinesin motor domain"/>
    <property type="match status" value="1"/>
</dbReference>
<evidence type="ECO:0000256" key="3">
    <source>
        <dbReference type="ARBA" id="ARBA00022741"/>
    </source>
</evidence>
<dbReference type="PROSITE" id="PS00411">
    <property type="entry name" value="KINESIN_MOTOR_1"/>
    <property type="match status" value="1"/>
</dbReference>
<dbReference type="PRINTS" id="PR00380">
    <property type="entry name" value="KINESINHEAVY"/>
</dbReference>
<dbReference type="GO" id="GO:0007052">
    <property type="term" value="P:mitotic spindle organization"/>
    <property type="evidence" value="ECO:0007669"/>
    <property type="project" value="TreeGrafter"/>
</dbReference>
<keyword evidence="10" id="KW-1185">Reference proteome</keyword>
<feature type="non-terminal residue" evidence="9">
    <location>
        <position position="86"/>
    </location>
</feature>
<proteinExistence type="inferred from homology"/>
<comment type="caution">
    <text evidence="7">Lacks conserved residue(s) required for the propagation of feature annotation.</text>
</comment>
<dbReference type="InterPro" id="IPR027417">
    <property type="entry name" value="P-loop_NTPase"/>
</dbReference>
<dbReference type="GO" id="GO:0008017">
    <property type="term" value="F:microtubule binding"/>
    <property type="evidence" value="ECO:0007669"/>
    <property type="project" value="InterPro"/>
</dbReference>
<evidence type="ECO:0000256" key="7">
    <source>
        <dbReference type="PROSITE-ProRule" id="PRU00283"/>
    </source>
</evidence>
<dbReference type="PANTHER" id="PTHR47969">
    <property type="entry name" value="CHROMOSOME-ASSOCIATED KINESIN KIF4A-RELATED"/>
    <property type="match status" value="1"/>
</dbReference>
<dbReference type="GO" id="GO:0005875">
    <property type="term" value="C:microtubule associated complex"/>
    <property type="evidence" value="ECO:0007669"/>
    <property type="project" value="TreeGrafter"/>
</dbReference>
<dbReference type="PANTHER" id="PTHR47969:SF15">
    <property type="entry name" value="CHROMOSOME-ASSOCIATED KINESIN KIF4A-RELATED"/>
    <property type="match status" value="1"/>
</dbReference>
<gene>
    <name evidence="9" type="ORF">TSOC_014855</name>
</gene>
<protein>
    <submittedName>
        <fullName evidence="9">Kinesin-like protein KIF17</fullName>
    </submittedName>
</protein>
<evidence type="ECO:0000256" key="6">
    <source>
        <dbReference type="ARBA" id="ARBA00023175"/>
    </source>
</evidence>
<keyword evidence="4" id="KW-0067">ATP-binding</keyword>
<evidence type="ECO:0000313" key="10">
    <source>
        <dbReference type="Proteomes" id="UP000236333"/>
    </source>
</evidence>
<evidence type="ECO:0000256" key="2">
    <source>
        <dbReference type="ARBA" id="ARBA00022490"/>
    </source>
</evidence>
<dbReference type="AlphaFoldDB" id="A0A2J7ZGH4"/>
<keyword evidence="5" id="KW-0175">Coiled coil</keyword>
<feature type="non-terminal residue" evidence="9">
    <location>
        <position position="1"/>
    </location>
</feature>
<dbReference type="InterPro" id="IPR001752">
    <property type="entry name" value="Kinesin_motor_dom"/>
</dbReference>
<dbReference type="SUPFAM" id="SSF52540">
    <property type="entry name" value="P-loop containing nucleoside triphosphate hydrolases"/>
    <property type="match status" value="1"/>
</dbReference>
<dbReference type="GO" id="GO:0005737">
    <property type="term" value="C:cytoplasm"/>
    <property type="evidence" value="ECO:0007669"/>
    <property type="project" value="UniProtKB-SubCell"/>
</dbReference>
<dbReference type="GO" id="GO:0003777">
    <property type="term" value="F:microtubule motor activity"/>
    <property type="evidence" value="ECO:0007669"/>
    <property type="project" value="InterPro"/>
</dbReference>
<keyword evidence="3" id="KW-0547">Nucleotide-binding</keyword>
<dbReference type="Pfam" id="PF00225">
    <property type="entry name" value="Kinesin"/>
    <property type="match status" value="1"/>
</dbReference>
<name>A0A2J7ZGH4_9CHLO</name>
<evidence type="ECO:0000256" key="1">
    <source>
        <dbReference type="ARBA" id="ARBA00004496"/>
    </source>
</evidence>